<protein>
    <submittedName>
        <fullName evidence="3">Uncharacterized protein</fullName>
    </submittedName>
</protein>
<feature type="compositionally biased region" description="Basic and acidic residues" evidence="1">
    <location>
        <begin position="48"/>
        <end position="66"/>
    </location>
</feature>
<dbReference type="Proteomes" id="UP000189177">
    <property type="component" value="Unassembled WGS sequence"/>
</dbReference>
<evidence type="ECO:0000256" key="2">
    <source>
        <dbReference type="SAM" id="SignalP"/>
    </source>
</evidence>
<organism evidence="3 4">
    <name type="scientific">Thioalkalivibrio halophilus</name>
    <dbReference type="NCBI Taxonomy" id="252474"/>
    <lineage>
        <taxon>Bacteria</taxon>
        <taxon>Pseudomonadati</taxon>
        <taxon>Pseudomonadota</taxon>
        <taxon>Gammaproteobacteria</taxon>
        <taxon>Chromatiales</taxon>
        <taxon>Ectothiorhodospiraceae</taxon>
        <taxon>Thioalkalivibrio</taxon>
    </lineage>
</organism>
<dbReference type="STRING" id="252474.B1A74_04550"/>
<evidence type="ECO:0000313" key="4">
    <source>
        <dbReference type="Proteomes" id="UP000189177"/>
    </source>
</evidence>
<accession>A0A1V3A021</accession>
<proteinExistence type="predicted"/>
<feature type="chain" id="PRO_5010694877" evidence="2">
    <location>
        <begin position="32"/>
        <end position="66"/>
    </location>
</feature>
<keyword evidence="4" id="KW-1185">Reference proteome</keyword>
<dbReference type="RefSeq" id="WP_018946181.1">
    <property type="nucleotide sequence ID" value="NZ_MUZR01000011.1"/>
</dbReference>
<reference evidence="3 4" key="1">
    <citation type="submission" date="2017-02" db="EMBL/GenBank/DDBJ databases">
        <title>Genomic diversity within the haloalkaliphilic genus Thioalkalivibrio.</title>
        <authorList>
            <person name="Ahn A.-C."/>
            <person name="Meier-Kolthoff J."/>
            <person name="Overmars L."/>
            <person name="Richter M."/>
            <person name="Woyke T."/>
            <person name="Sorokin D.Y."/>
            <person name="Muyzer G."/>
        </authorList>
    </citation>
    <scope>NUCLEOTIDE SEQUENCE [LARGE SCALE GENOMIC DNA]</scope>
    <source>
        <strain evidence="3 4">HL17</strain>
    </source>
</reference>
<comment type="caution">
    <text evidence="3">The sequence shown here is derived from an EMBL/GenBank/DDBJ whole genome shotgun (WGS) entry which is preliminary data.</text>
</comment>
<evidence type="ECO:0000313" key="3">
    <source>
        <dbReference type="EMBL" id="OOC10707.1"/>
    </source>
</evidence>
<gene>
    <name evidence="3" type="ORF">B1A74_04550</name>
</gene>
<feature type="region of interest" description="Disordered" evidence="1">
    <location>
        <begin position="32"/>
        <end position="66"/>
    </location>
</feature>
<dbReference type="AlphaFoldDB" id="A0A1V3A021"/>
<dbReference type="EMBL" id="MUZR01000011">
    <property type="protein sequence ID" value="OOC10707.1"/>
    <property type="molecule type" value="Genomic_DNA"/>
</dbReference>
<name>A0A1V3A021_9GAMM</name>
<feature type="signal peptide" evidence="2">
    <location>
        <begin position="1"/>
        <end position="31"/>
    </location>
</feature>
<evidence type="ECO:0000256" key="1">
    <source>
        <dbReference type="SAM" id="MobiDB-lite"/>
    </source>
</evidence>
<sequence>MNHRYTRYTAITVAGAAALGLFITGAGSAVADTERSATPLETVGTPAKARDDEGDRRRIPDESCPA</sequence>
<keyword evidence="2" id="KW-0732">Signal</keyword>